<dbReference type="AlphaFoldDB" id="A0A5K7XB19"/>
<feature type="signal peptide" evidence="1">
    <location>
        <begin position="1"/>
        <end position="21"/>
    </location>
</feature>
<dbReference type="Pfam" id="PF13646">
    <property type="entry name" value="HEAT_2"/>
    <property type="match status" value="1"/>
</dbReference>
<accession>A0A5K7XB19</accession>
<evidence type="ECO:0008006" key="4">
    <source>
        <dbReference type="Google" id="ProtNLM"/>
    </source>
</evidence>
<organism evidence="2 3">
    <name type="scientific">Lacipirellula parvula</name>
    <dbReference type="NCBI Taxonomy" id="2650471"/>
    <lineage>
        <taxon>Bacteria</taxon>
        <taxon>Pseudomonadati</taxon>
        <taxon>Planctomycetota</taxon>
        <taxon>Planctomycetia</taxon>
        <taxon>Pirellulales</taxon>
        <taxon>Lacipirellulaceae</taxon>
        <taxon>Lacipirellula</taxon>
    </lineage>
</organism>
<gene>
    <name evidence="2" type="ORF">PLANPX_2754</name>
</gene>
<dbReference type="RefSeq" id="WP_152098983.1">
    <property type="nucleotide sequence ID" value="NZ_AP021861.1"/>
</dbReference>
<proteinExistence type="predicted"/>
<dbReference type="InterPro" id="IPR016024">
    <property type="entry name" value="ARM-type_fold"/>
</dbReference>
<dbReference type="Gene3D" id="1.25.10.10">
    <property type="entry name" value="Leucine-rich Repeat Variant"/>
    <property type="match status" value="1"/>
</dbReference>
<evidence type="ECO:0000313" key="2">
    <source>
        <dbReference type="EMBL" id="BBO33142.1"/>
    </source>
</evidence>
<keyword evidence="1" id="KW-0732">Signal</keyword>
<feature type="chain" id="PRO_5025051344" description="HEAT repeat protein" evidence="1">
    <location>
        <begin position="22"/>
        <end position="1269"/>
    </location>
</feature>
<dbReference type="InterPro" id="IPR011989">
    <property type="entry name" value="ARM-like"/>
</dbReference>
<dbReference type="EMBL" id="AP021861">
    <property type="protein sequence ID" value="BBO33142.1"/>
    <property type="molecule type" value="Genomic_DNA"/>
</dbReference>
<keyword evidence="3" id="KW-1185">Reference proteome</keyword>
<dbReference type="SUPFAM" id="SSF48371">
    <property type="entry name" value="ARM repeat"/>
    <property type="match status" value="1"/>
</dbReference>
<evidence type="ECO:0000313" key="3">
    <source>
        <dbReference type="Proteomes" id="UP000326837"/>
    </source>
</evidence>
<dbReference type="Proteomes" id="UP000326837">
    <property type="component" value="Chromosome"/>
</dbReference>
<reference evidence="3" key="1">
    <citation type="submission" date="2019-10" db="EMBL/GenBank/DDBJ databases">
        <title>Lacipirellula parvula gen. nov., sp. nov., representing a lineage of planctomycetes widespread in freshwater anoxic habitats, and description of the family Lacipirellulaceae.</title>
        <authorList>
            <person name="Dedysh S.N."/>
            <person name="Kulichevskaya I.S."/>
            <person name="Beletsky A.V."/>
            <person name="Rakitin A.L."/>
            <person name="Mardanov A.V."/>
            <person name="Ivanova A.A."/>
            <person name="Saltykova V.X."/>
            <person name="Rijpstra W.I.C."/>
            <person name="Sinninghe Damste J.S."/>
            <person name="Ravin N.V."/>
        </authorList>
    </citation>
    <scope>NUCLEOTIDE SEQUENCE [LARGE SCALE GENOMIC DNA]</scope>
    <source>
        <strain evidence="3">PX69</strain>
    </source>
</reference>
<sequence length="1269" mass="139062">MSRLLVRILLLTSLGTVFSMAQRSHAEANESTPSLDADALVSQVIARCRPWLRQPGPELKSLKYTYHLNGDKRVVEIAAAADPVRRAFWQGATLSLGLHALAKSPEKFTAAAERIAGDADDPQPFIRLTLRPKAQADPFRIEVGNGIEGSWYGYYIHAFDEFQIDLDPETLLPRRETHAFSHYAFSDWQEVQPGAWIPQKVVASRNGYEYRMNFAWQGDAAWLLTHAETLHDGRLRPVARVSDVQVNDSAVTVALSAEQQRLDAARRVVRDMLDRNAAWLAPKPAFDSLQYSFHIEPQEVTETCVVRRDGFTLVEVTGDGQGKMEGQLGDRKIVTAADEFANARRDDLRANVRDRSPDAPEPNDALQLRRYALIGCQFDLPLFELGRTLDNAMVEVKEGEWQGVPCFVATITPPGRSHPLGCGVMLGFTSWSYIHHLYAESETIFIDKERLVPLHETFIESRDGRRFEIDFKNYQPLAEEGDRLAPLQIDISSKDYFTCQYEFQLIGGKQWLIRSAESWFKADEKSRGVVSDVRIDEPSPAADAALRQVAAFQEVFAVDSAASAAEPHATQTVDTLPFKLGQPRTIGAAEVLFTLNGKQQLVLRATRRADAESPGDRVTVLLLDKQDRLLQAGSVEFTGTEAEQTAEISFGGSYALRNVARYAIAGLGNVATLPDAEPRSLHTFALVADKPTPIRGVADPSGKTRVVDAMLQRDADGDLVATLGVVSRDGMQQFEVDASLAMFDQAGKLLAAASKSDSITVKSDLYAGEWTLAFPASVNRADVAAMAVGVSRGQTTSMPMGSMWAALMDFDGPFGVDELLGAADEGCWPAGLEALQRELSESLSHGLFGRDHDWREKDSRHEPPVKLLAPHVANLLRIVAASREPKTLAAAIRFLGYADDPRAVEAIRPLRQHDNEAVRDAAAVALLMLRDDAQLPAVEAILSREPAKDPDESYRANYELRRDALLALASCRSAQSIPLAGKRLLALVDGSEKIRNEGGGSHLNRAGYEAEQLAQLLGRVQDERYLPILEAALQRAEQHDGDNPPAEAELLTAILNYGPAARHCLESLVRAGNSSAVNAVADSKDDFYVAAVGSLLQTSDDLNAWDPAIGYLWNQQSPASLAALQQAFDRGVPAGERQASIQLELATALAALGDARGLPLAFDLLVKLAEPGVAPDDAKAKRQWEKSRDDRRRDVLRVFSRAATDDVAALLAERASNADAPARLAIMQLLGQSHSIPAALRPALEEWAADKISTEVSQQAERLLLRLRE</sequence>
<evidence type="ECO:0000256" key="1">
    <source>
        <dbReference type="SAM" id="SignalP"/>
    </source>
</evidence>
<dbReference type="KEGG" id="lpav:PLANPX_2754"/>
<protein>
    <recommendedName>
        <fullName evidence="4">HEAT repeat protein</fullName>
    </recommendedName>
</protein>
<name>A0A5K7XB19_9BACT</name>